<proteinExistence type="predicted"/>
<evidence type="ECO:0000313" key="1">
    <source>
        <dbReference type="EMBL" id="AKH40408.1"/>
    </source>
</evidence>
<accession>A0A0F7KMT5</accession>
<reference evidence="1" key="1">
    <citation type="journal article" date="2015" name="PLoS Biol.">
        <title>The Discovery, Distribution, and Evolution of Viruses Associated with Drosophila melanogaster.</title>
        <authorList>
            <person name="Webster C.L."/>
            <person name="Waldron F.M."/>
            <person name="Robertson S."/>
            <person name="Crowson D."/>
            <person name="Ferrari G."/>
            <person name="Quintana J.F."/>
            <person name="Brouqui J.M."/>
            <person name="Bayne E.H."/>
            <person name="Longdon B."/>
            <person name="Buck A.H."/>
            <person name="Lazzaro B.P."/>
            <person name="Akorli J."/>
            <person name="Haddrill P.R."/>
            <person name="Obbard D.J."/>
        </authorList>
    </citation>
    <scope>NUCLEOTIDE SEQUENCE</scope>
</reference>
<protein>
    <submittedName>
        <fullName evidence="1">Uncharacterized protein</fullName>
    </submittedName>
</protein>
<organism evidence="1">
    <name type="scientific">Kallithea virus</name>
    <dbReference type="NCBI Taxonomy" id="1654582"/>
    <lineage>
        <taxon>Viruses</taxon>
        <taxon>Viruses incertae sedis</taxon>
        <taxon>Naldaviricetes</taxon>
        <taxon>Lefavirales</taxon>
        <taxon>Nudiviridae</taxon>
        <taxon>Alphanudivirus</taxon>
        <taxon>Alphanudivirus dromelanogasteris</taxon>
    </lineage>
</organism>
<sequence>MSNVLNTNINTDILDVSMATLPSSSSPQQQQQHLPILTNVQSSSFGQPHFLTNKLCIQNISQRKNVYDYQLRDHFLNIETLRQLNCSCPNHKHNKLPCTIVTGPICTKCKTPTSEVISFQSTLFHPELTSKNLLSCCTHIHTPPCRRCINCQTSLPCVVTEPFECSVSTGLYIYNRKKH</sequence>
<dbReference type="EMBL" id="KP714108">
    <property type="protein sequence ID" value="AKH40408.1"/>
    <property type="molecule type" value="Genomic_DNA"/>
</dbReference>
<name>A0A0F7KMT5_9VIRU</name>